<dbReference type="InterPro" id="IPR013216">
    <property type="entry name" value="Methyltransf_11"/>
</dbReference>
<reference evidence="5 6" key="1">
    <citation type="journal article" date="2011" name="Genome Res.">
        <title>Phylogeny-wide analysis of social amoeba genomes highlights ancient origins for complex intercellular communication.</title>
        <authorList>
            <person name="Heidel A.J."/>
            <person name="Lawal H.M."/>
            <person name="Felder M."/>
            <person name="Schilde C."/>
            <person name="Helps N.R."/>
            <person name="Tunggal B."/>
            <person name="Rivero F."/>
            <person name="John U."/>
            <person name="Schleicher M."/>
            <person name="Eichinger L."/>
            <person name="Platzer M."/>
            <person name="Noegel A.A."/>
            <person name="Schaap P."/>
            <person name="Gloeckner G."/>
        </authorList>
    </citation>
    <scope>NUCLEOTIDE SEQUENCE [LARGE SCALE GENOMIC DNA]</scope>
    <source>
        <strain evidence="6">ATCC 26659 / Pp 5 / PN500</strain>
    </source>
</reference>
<dbReference type="Proteomes" id="UP000001396">
    <property type="component" value="Unassembled WGS sequence"/>
</dbReference>
<dbReference type="InterPro" id="IPR029063">
    <property type="entry name" value="SAM-dependent_MTases_sf"/>
</dbReference>
<evidence type="ECO:0000313" key="6">
    <source>
        <dbReference type="Proteomes" id="UP000001396"/>
    </source>
</evidence>
<dbReference type="RefSeq" id="XP_020429678.1">
    <property type="nucleotide sequence ID" value="XM_020582897.1"/>
</dbReference>
<dbReference type="GeneID" id="31367620"/>
<dbReference type="EMBL" id="ADBJ01000042">
    <property type="protein sequence ID" value="EFA77550.1"/>
    <property type="molecule type" value="Genomic_DNA"/>
</dbReference>
<sequence>MSNWKSVIGVDPSLSQISNAKKAENIQYKQSPAECIDQPPNTADLITVAQAVHWFGLPKFFEESKYTNVDLIKFMDRYFSEATDTVNATVLHSKKKQ</sequence>
<keyword evidence="6" id="KW-1185">Reference proteome</keyword>
<dbReference type="STRING" id="670386.D3BLU9"/>
<dbReference type="GO" id="GO:0032259">
    <property type="term" value="P:methylation"/>
    <property type="evidence" value="ECO:0007669"/>
    <property type="project" value="UniProtKB-KW"/>
</dbReference>
<evidence type="ECO:0000256" key="2">
    <source>
        <dbReference type="ARBA" id="ARBA00022603"/>
    </source>
</evidence>
<dbReference type="Gene3D" id="3.40.50.150">
    <property type="entry name" value="Vaccinia Virus protein VP39"/>
    <property type="match status" value="1"/>
</dbReference>
<protein>
    <recommendedName>
        <fullName evidence="4">Methyltransferase type 11 domain-containing protein</fullName>
    </recommendedName>
</protein>
<keyword evidence="2" id="KW-0489">Methyltransferase</keyword>
<proteinExistence type="inferred from homology"/>
<dbReference type="GO" id="GO:0008757">
    <property type="term" value="F:S-adenosylmethionine-dependent methyltransferase activity"/>
    <property type="evidence" value="ECO:0007669"/>
    <property type="project" value="InterPro"/>
</dbReference>
<dbReference type="AlphaFoldDB" id="D3BLU9"/>
<comment type="similarity">
    <text evidence="1">Belongs to the methyltransferase superfamily.</text>
</comment>
<dbReference type="InterPro" id="IPR051052">
    <property type="entry name" value="Diverse_substrate_MTase"/>
</dbReference>
<comment type="caution">
    <text evidence="5">The sequence shown here is derived from an EMBL/GenBank/DDBJ whole genome shotgun (WGS) entry which is preliminary data.</text>
</comment>
<evidence type="ECO:0000259" key="4">
    <source>
        <dbReference type="Pfam" id="PF08241"/>
    </source>
</evidence>
<name>D3BLU9_HETP5</name>
<organism evidence="5 6">
    <name type="scientific">Heterostelium pallidum (strain ATCC 26659 / Pp 5 / PN500)</name>
    <name type="common">Cellular slime mold</name>
    <name type="synonym">Polysphondylium pallidum</name>
    <dbReference type="NCBI Taxonomy" id="670386"/>
    <lineage>
        <taxon>Eukaryota</taxon>
        <taxon>Amoebozoa</taxon>
        <taxon>Evosea</taxon>
        <taxon>Eumycetozoa</taxon>
        <taxon>Dictyostelia</taxon>
        <taxon>Acytosteliales</taxon>
        <taxon>Acytosteliaceae</taxon>
        <taxon>Heterostelium</taxon>
    </lineage>
</organism>
<accession>D3BLU9</accession>
<gene>
    <name evidence="5" type="ORF">PPL_12153</name>
</gene>
<evidence type="ECO:0000313" key="5">
    <source>
        <dbReference type="EMBL" id="EFA77550.1"/>
    </source>
</evidence>
<dbReference type="PANTHER" id="PTHR44942">
    <property type="entry name" value="METHYLTRANSF_11 DOMAIN-CONTAINING PROTEIN"/>
    <property type="match status" value="1"/>
</dbReference>
<dbReference type="SUPFAM" id="SSF53335">
    <property type="entry name" value="S-adenosyl-L-methionine-dependent methyltransferases"/>
    <property type="match status" value="1"/>
</dbReference>
<evidence type="ECO:0000256" key="3">
    <source>
        <dbReference type="ARBA" id="ARBA00022679"/>
    </source>
</evidence>
<feature type="domain" description="Methyltransferase type 11" evidence="4">
    <location>
        <begin position="5"/>
        <end position="63"/>
    </location>
</feature>
<dbReference type="Pfam" id="PF08241">
    <property type="entry name" value="Methyltransf_11"/>
    <property type="match status" value="1"/>
</dbReference>
<dbReference type="PANTHER" id="PTHR44942:SF4">
    <property type="entry name" value="METHYLTRANSFERASE TYPE 11 DOMAIN-CONTAINING PROTEIN"/>
    <property type="match status" value="1"/>
</dbReference>
<keyword evidence="3" id="KW-0808">Transferase</keyword>
<evidence type="ECO:0000256" key="1">
    <source>
        <dbReference type="ARBA" id="ARBA00008361"/>
    </source>
</evidence>
<dbReference type="InParanoid" id="D3BLU9"/>